<dbReference type="EMBL" id="QKYU01000046">
    <property type="protein sequence ID" value="PZW37584.1"/>
    <property type="molecule type" value="Genomic_DNA"/>
</dbReference>
<dbReference type="InterPro" id="IPR002168">
    <property type="entry name" value="Lipase_GDXG_HIS_AS"/>
</dbReference>
<evidence type="ECO:0000256" key="2">
    <source>
        <dbReference type="ARBA" id="ARBA00022801"/>
    </source>
</evidence>
<sequence length="311" mass="33069">MTLDADAALLLDMLREAGRPPYHALSPIEARAAMIQARAAMAPPPAEVAEIRDLLAPGPHGPIPLRLYRGVAATVTPVLLFFHGGGWVIGDLQTHDGVCRHLAAGAGCTVIAVDYRLAPEHKFPAAVNDAIAALVWVNEQAKTLGIDPARIAVGGDSAGANLAAVLALMARDGAVPPVLWQMLLYPALDLSLSQDSYRRMGEGYVLTTATMAWFRDHYLRSDADVEDWRASPLRAEDLSNLAPALVLTAGHDPLVDEGEAYASRLRASGVAVEQRRYPGQMHGFLTMGKVLPTATAALDDLAQALARALTP</sequence>
<protein>
    <submittedName>
        <fullName evidence="4">Acetyl esterase</fullName>
    </submittedName>
</protein>
<dbReference type="Pfam" id="PF07859">
    <property type="entry name" value="Abhydrolase_3"/>
    <property type="match status" value="1"/>
</dbReference>
<organism evidence="4 5">
    <name type="scientific">Humitalea rosea</name>
    <dbReference type="NCBI Taxonomy" id="990373"/>
    <lineage>
        <taxon>Bacteria</taxon>
        <taxon>Pseudomonadati</taxon>
        <taxon>Pseudomonadota</taxon>
        <taxon>Alphaproteobacteria</taxon>
        <taxon>Acetobacterales</taxon>
        <taxon>Roseomonadaceae</taxon>
        <taxon>Humitalea</taxon>
    </lineage>
</organism>
<accession>A0A2W7HVM2</accession>
<comment type="similarity">
    <text evidence="1">Belongs to the 'GDXG' lipolytic enzyme family.</text>
</comment>
<keyword evidence="5" id="KW-1185">Reference proteome</keyword>
<name>A0A2W7HVM2_9PROT</name>
<evidence type="ECO:0000313" key="4">
    <source>
        <dbReference type="EMBL" id="PZW37584.1"/>
    </source>
</evidence>
<feature type="domain" description="Alpha/beta hydrolase fold-3" evidence="3">
    <location>
        <begin position="79"/>
        <end position="285"/>
    </location>
</feature>
<dbReference type="GO" id="GO:0016787">
    <property type="term" value="F:hydrolase activity"/>
    <property type="evidence" value="ECO:0007669"/>
    <property type="project" value="UniProtKB-KW"/>
</dbReference>
<evidence type="ECO:0000313" key="5">
    <source>
        <dbReference type="Proteomes" id="UP000249688"/>
    </source>
</evidence>
<dbReference type="Gene3D" id="3.40.50.1820">
    <property type="entry name" value="alpha/beta hydrolase"/>
    <property type="match status" value="1"/>
</dbReference>
<dbReference type="PROSITE" id="PS01173">
    <property type="entry name" value="LIPASE_GDXG_HIS"/>
    <property type="match status" value="1"/>
</dbReference>
<reference evidence="4 5" key="1">
    <citation type="submission" date="2018-06" db="EMBL/GenBank/DDBJ databases">
        <title>Genomic Encyclopedia of Archaeal and Bacterial Type Strains, Phase II (KMG-II): from individual species to whole genera.</title>
        <authorList>
            <person name="Goeker M."/>
        </authorList>
    </citation>
    <scope>NUCLEOTIDE SEQUENCE [LARGE SCALE GENOMIC DNA]</scope>
    <source>
        <strain evidence="4 5">DSM 24525</strain>
    </source>
</reference>
<gene>
    <name evidence="4" type="ORF">C8P66_1465</name>
</gene>
<keyword evidence="2" id="KW-0378">Hydrolase</keyword>
<dbReference type="SUPFAM" id="SSF53474">
    <property type="entry name" value="alpha/beta-Hydrolases"/>
    <property type="match status" value="1"/>
</dbReference>
<evidence type="ECO:0000256" key="1">
    <source>
        <dbReference type="ARBA" id="ARBA00010515"/>
    </source>
</evidence>
<evidence type="ECO:0000259" key="3">
    <source>
        <dbReference type="Pfam" id="PF07859"/>
    </source>
</evidence>
<dbReference type="AlphaFoldDB" id="A0A2W7HVM2"/>
<dbReference type="InterPro" id="IPR029058">
    <property type="entry name" value="AB_hydrolase_fold"/>
</dbReference>
<dbReference type="InterPro" id="IPR013094">
    <property type="entry name" value="AB_hydrolase_3"/>
</dbReference>
<dbReference type="PANTHER" id="PTHR48081:SF8">
    <property type="entry name" value="ALPHA_BETA HYDROLASE FOLD-3 DOMAIN-CONTAINING PROTEIN-RELATED"/>
    <property type="match status" value="1"/>
</dbReference>
<dbReference type="FunFam" id="3.40.50.1820:FF:000089">
    <property type="entry name" value="Alpha/beta hydrolase"/>
    <property type="match status" value="1"/>
</dbReference>
<dbReference type="InterPro" id="IPR050300">
    <property type="entry name" value="GDXG_lipolytic_enzyme"/>
</dbReference>
<comment type="caution">
    <text evidence="4">The sequence shown here is derived from an EMBL/GenBank/DDBJ whole genome shotgun (WGS) entry which is preliminary data.</text>
</comment>
<proteinExistence type="inferred from homology"/>
<dbReference type="PANTHER" id="PTHR48081">
    <property type="entry name" value="AB HYDROLASE SUPERFAMILY PROTEIN C4A8.06C"/>
    <property type="match status" value="1"/>
</dbReference>
<dbReference type="RefSeq" id="WP_245903749.1">
    <property type="nucleotide sequence ID" value="NZ_QKYU01000046.1"/>
</dbReference>
<dbReference type="Proteomes" id="UP000249688">
    <property type="component" value="Unassembled WGS sequence"/>
</dbReference>